<keyword evidence="2" id="KW-0732">Signal</keyword>
<evidence type="ECO:0000256" key="1">
    <source>
        <dbReference type="SAM" id="MobiDB-lite"/>
    </source>
</evidence>
<sequence length="153" mass="17383">MNVMYLLFLCIYTILAVVKHQCAVKRKHKALSTVCNYKVRRVVKIWVREYRPARVLLTSGTSRRDFVFSATVNAKCEEATARGARYLIAECGVPRDGAVAMVRDQATCVWPMAERSRPASTLRRRAAARRYPRALNRSPPAPQNPMTDTVRSK</sequence>
<gene>
    <name evidence="3" type="ORF">APLA_LOCUS16521</name>
</gene>
<organism evidence="3 4">
    <name type="scientific">Arctia plantaginis</name>
    <name type="common">Wood tiger moth</name>
    <name type="synonym">Phalaena plantaginis</name>
    <dbReference type="NCBI Taxonomy" id="874455"/>
    <lineage>
        <taxon>Eukaryota</taxon>
        <taxon>Metazoa</taxon>
        <taxon>Ecdysozoa</taxon>
        <taxon>Arthropoda</taxon>
        <taxon>Hexapoda</taxon>
        <taxon>Insecta</taxon>
        <taxon>Pterygota</taxon>
        <taxon>Neoptera</taxon>
        <taxon>Endopterygota</taxon>
        <taxon>Lepidoptera</taxon>
        <taxon>Glossata</taxon>
        <taxon>Ditrysia</taxon>
        <taxon>Noctuoidea</taxon>
        <taxon>Erebidae</taxon>
        <taxon>Arctiinae</taxon>
        <taxon>Arctia</taxon>
    </lineage>
</organism>
<feature type="compositionally biased region" description="Basic residues" evidence="1">
    <location>
        <begin position="122"/>
        <end position="132"/>
    </location>
</feature>
<dbReference type="OrthoDB" id="10252326at2759"/>
<feature type="chain" id="PRO_5035749199" evidence="2">
    <location>
        <begin position="17"/>
        <end position="153"/>
    </location>
</feature>
<proteinExistence type="predicted"/>
<evidence type="ECO:0000256" key="2">
    <source>
        <dbReference type="SAM" id="SignalP"/>
    </source>
</evidence>
<evidence type="ECO:0000313" key="3">
    <source>
        <dbReference type="EMBL" id="CAB3259498.1"/>
    </source>
</evidence>
<reference evidence="3 4" key="1">
    <citation type="submission" date="2020-04" db="EMBL/GenBank/DDBJ databases">
        <authorList>
            <person name="Wallbank WR R."/>
            <person name="Pardo Diaz C."/>
            <person name="Kozak K."/>
            <person name="Martin S."/>
            <person name="Jiggins C."/>
            <person name="Moest M."/>
            <person name="Warren A I."/>
            <person name="Byers J.R.P. K."/>
            <person name="Montejo-Kovacevich G."/>
            <person name="Yen C E."/>
        </authorList>
    </citation>
    <scope>NUCLEOTIDE SEQUENCE [LARGE SCALE GENOMIC DNA]</scope>
</reference>
<dbReference type="Proteomes" id="UP000494256">
    <property type="component" value="Unassembled WGS sequence"/>
</dbReference>
<protein>
    <submittedName>
        <fullName evidence="3">Uncharacterized protein</fullName>
    </submittedName>
</protein>
<feature type="region of interest" description="Disordered" evidence="1">
    <location>
        <begin position="119"/>
        <end position="153"/>
    </location>
</feature>
<accession>A0A8S1BR60</accession>
<dbReference type="EMBL" id="CADEBD010000745">
    <property type="protein sequence ID" value="CAB3259498.1"/>
    <property type="molecule type" value="Genomic_DNA"/>
</dbReference>
<feature type="signal peptide" evidence="2">
    <location>
        <begin position="1"/>
        <end position="16"/>
    </location>
</feature>
<name>A0A8S1BR60_ARCPL</name>
<evidence type="ECO:0000313" key="4">
    <source>
        <dbReference type="Proteomes" id="UP000494256"/>
    </source>
</evidence>
<feature type="compositionally biased region" description="Polar residues" evidence="1">
    <location>
        <begin position="144"/>
        <end position="153"/>
    </location>
</feature>
<dbReference type="AlphaFoldDB" id="A0A8S1BR60"/>
<comment type="caution">
    <text evidence="3">The sequence shown here is derived from an EMBL/GenBank/DDBJ whole genome shotgun (WGS) entry which is preliminary data.</text>
</comment>